<dbReference type="InterPro" id="IPR008936">
    <property type="entry name" value="Rho_GTPase_activation_prot"/>
</dbReference>
<evidence type="ECO:0000313" key="8">
    <source>
        <dbReference type="EMBL" id="KAJ7342150.1"/>
    </source>
</evidence>
<dbReference type="PANTHER" id="PTHR23179">
    <property type="entry name" value="T-CELL ACTIVATION RHO GTPASE ACTIVATING PROTEIN-RELATED"/>
    <property type="match status" value="1"/>
</dbReference>
<name>A0A9Q0Y4A9_9SAUR</name>
<evidence type="ECO:0000256" key="2">
    <source>
        <dbReference type="ARBA" id="ARBA00022553"/>
    </source>
</evidence>
<evidence type="ECO:0000256" key="3">
    <source>
        <dbReference type="ARBA" id="ARBA00022658"/>
    </source>
</evidence>
<proteinExistence type="predicted"/>
<feature type="region of interest" description="Disordered" evidence="6">
    <location>
        <begin position="521"/>
        <end position="540"/>
    </location>
</feature>
<reference evidence="8" key="1">
    <citation type="journal article" date="2023" name="DNA Res.">
        <title>Chromosome-level genome assembly of Phrynocephalus forsythii using third-generation DNA sequencing and Hi-C analysis.</title>
        <authorList>
            <person name="Qi Y."/>
            <person name="Zhao W."/>
            <person name="Zhao Y."/>
            <person name="Niu C."/>
            <person name="Cao S."/>
            <person name="Zhang Y."/>
        </authorList>
    </citation>
    <scope>NUCLEOTIDE SEQUENCE</scope>
    <source>
        <tissue evidence="8">Muscle</tissue>
    </source>
</reference>
<evidence type="ECO:0000313" key="9">
    <source>
        <dbReference type="Proteomes" id="UP001142489"/>
    </source>
</evidence>
<organism evidence="8 9">
    <name type="scientific">Phrynocephalus forsythii</name>
    <dbReference type="NCBI Taxonomy" id="171643"/>
    <lineage>
        <taxon>Eukaryota</taxon>
        <taxon>Metazoa</taxon>
        <taxon>Chordata</taxon>
        <taxon>Craniata</taxon>
        <taxon>Vertebrata</taxon>
        <taxon>Euteleostomi</taxon>
        <taxon>Lepidosauria</taxon>
        <taxon>Squamata</taxon>
        <taxon>Bifurcata</taxon>
        <taxon>Unidentata</taxon>
        <taxon>Episquamata</taxon>
        <taxon>Toxicofera</taxon>
        <taxon>Iguania</taxon>
        <taxon>Acrodonta</taxon>
        <taxon>Agamidae</taxon>
        <taxon>Agaminae</taxon>
        <taxon>Phrynocephalus</taxon>
    </lineage>
</organism>
<dbReference type="Proteomes" id="UP001142489">
    <property type="component" value="Unassembled WGS sequence"/>
</dbReference>
<evidence type="ECO:0000259" key="7">
    <source>
        <dbReference type="PROSITE" id="PS50238"/>
    </source>
</evidence>
<protein>
    <recommendedName>
        <fullName evidence="4">T-cell activation Rho GTPase-activating protein</fullName>
    </recommendedName>
    <alternativeName>
        <fullName evidence="5">T-cell activation GTPase-activating protein</fullName>
    </alternativeName>
</protein>
<keyword evidence="2" id="KW-0597">Phosphoprotein</keyword>
<feature type="compositionally biased region" description="Low complexity" evidence="6">
    <location>
        <begin position="571"/>
        <end position="599"/>
    </location>
</feature>
<dbReference type="GO" id="GO:0005096">
    <property type="term" value="F:GTPase activator activity"/>
    <property type="evidence" value="ECO:0007669"/>
    <property type="project" value="UniProtKB-KW"/>
</dbReference>
<dbReference type="EMBL" id="JAPFRF010000002">
    <property type="protein sequence ID" value="KAJ7342150.1"/>
    <property type="molecule type" value="Genomic_DNA"/>
</dbReference>
<dbReference type="InterPro" id="IPR047886">
    <property type="entry name" value="ARHGAP20-like_RhoGAP"/>
</dbReference>
<keyword evidence="9" id="KW-1185">Reference proteome</keyword>
<dbReference type="SUPFAM" id="SSF48350">
    <property type="entry name" value="GTPase activation domain, GAP"/>
    <property type="match status" value="1"/>
</dbReference>
<comment type="caution">
    <text evidence="8">The sequence shown here is derived from an EMBL/GenBank/DDBJ whole genome shotgun (WGS) entry which is preliminary data.</text>
</comment>
<feature type="region of interest" description="Disordered" evidence="6">
    <location>
        <begin position="571"/>
        <end position="637"/>
    </location>
</feature>
<feature type="compositionally biased region" description="Basic and acidic residues" evidence="6">
    <location>
        <begin position="622"/>
        <end position="632"/>
    </location>
</feature>
<dbReference type="GO" id="GO:0005085">
    <property type="term" value="F:guanyl-nucleotide exchange factor activity"/>
    <property type="evidence" value="ECO:0007669"/>
    <property type="project" value="UniProtKB-KW"/>
</dbReference>
<evidence type="ECO:0000256" key="4">
    <source>
        <dbReference type="ARBA" id="ARBA00074142"/>
    </source>
</evidence>
<evidence type="ECO:0000256" key="5">
    <source>
        <dbReference type="ARBA" id="ARBA00077368"/>
    </source>
</evidence>
<feature type="domain" description="Rho-GAP" evidence="7">
    <location>
        <begin position="213"/>
        <end position="402"/>
    </location>
</feature>
<feature type="region of interest" description="Disordered" evidence="6">
    <location>
        <begin position="434"/>
        <end position="460"/>
    </location>
</feature>
<sequence>MKGDLLCLPLPLTPLSLGGGRTPARPVVGRGRWLCSPSLPVLGRGKQPRTATQLQCGTRIAESLSVRPPCLSRRFSYNNRAQRWFSFFPCSLLEVKELCLDIILWQTREIKQAKIIKLASTKFPMKVLSSCNVPKALNMSDTENLIGCQAEADIKKCHLFMPCDDEDGLCHLSDSKQKRKKVISWPFMLRRITSGSEHLGHLEPDSKLSLFDQPLSLVCSREDMLPKPIQDILTILFLQGPHTEGIFRKAANEKLRKELKEELNSGGNVAFENASVHLLAVVFKDFLRHIPHKLLLTELYDEWMTALEKTTHHETTEALKEVASKLPRPNLLLLKHLLCVLHHISKSSEINKMDSSNLAICFGPTILTPDGDQSLPLEIQKGLTDKVKMLVEFLIDHCSEIFGEEICSLFCNSADNSLGKSEILPVDQQYDSAHESRDFEGECNSSDSQPNDLPQAGEIANTPSSQECYLQQRLAQTPSVSSVTRFKQSLSKLDRRFSEPDMFSSKGPQEGCMRSQKLTKSEGDVLQQEGQGLKCQGPTAPMTGEAYLSGLYRNKKPPQLSVKVGLPSEFSSSSLARSSSSSSLDSASSISDSSVFTSSPLTSPSDFQKNTQTRPQSFSTKAPKESDTSSRELRKHSMSFSVVTRKKVLTKMQSCSASGFQRDSFRKDPMKERRLSCRINQAAGGADPCKPLMSTGCQQRPRFLSADEVFRLVDQKTPRKPPSYEEATKNCSAARLPSYSSSADHNTRPFIVSLLDHKPHLPRPNREVTNKAYKEGLLNGNLSVTADSMDKLTAVDVVIGIHSRANLPLTPQVYRLRTMSGSYQKSSQEYLVRRCSQPAFDHIQCAKESYV</sequence>
<dbReference type="AlphaFoldDB" id="A0A9Q0Y4A9"/>
<evidence type="ECO:0000256" key="6">
    <source>
        <dbReference type="SAM" id="MobiDB-lite"/>
    </source>
</evidence>
<evidence type="ECO:0000256" key="1">
    <source>
        <dbReference type="ARBA" id="ARBA00022468"/>
    </source>
</evidence>
<dbReference type="GO" id="GO:0007165">
    <property type="term" value="P:signal transduction"/>
    <property type="evidence" value="ECO:0007669"/>
    <property type="project" value="InterPro"/>
</dbReference>
<dbReference type="GO" id="GO:0035023">
    <property type="term" value="P:regulation of Rho protein signal transduction"/>
    <property type="evidence" value="ECO:0007669"/>
    <property type="project" value="InterPro"/>
</dbReference>
<dbReference type="InterPro" id="IPR000198">
    <property type="entry name" value="RhoGAP_dom"/>
</dbReference>
<keyword evidence="3" id="KW-0344">Guanine-nucleotide releasing factor</keyword>
<dbReference type="CDD" id="cd04402">
    <property type="entry name" value="RhoGAP_ARHGAP20"/>
    <property type="match status" value="1"/>
</dbReference>
<keyword evidence="1" id="KW-0343">GTPase activation</keyword>
<dbReference type="Gene3D" id="1.10.555.10">
    <property type="entry name" value="Rho GTPase activation protein"/>
    <property type="match status" value="1"/>
</dbReference>
<dbReference type="PANTHER" id="PTHR23179:SF26">
    <property type="entry name" value="T-CELL ACTIVATION RHO GTPASE-ACTIVATING PROTEIN"/>
    <property type="match status" value="1"/>
</dbReference>
<accession>A0A9Q0Y4A9</accession>
<gene>
    <name evidence="8" type="ORF">JRQ81_009200</name>
</gene>
<dbReference type="OrthoDB" id="27389at2759"/>
<dbReference type="SMART" id="SM00324">
    <property type="entry name" value="RhoGAP"/>
    <property type="match status" value="1"/>
</dbReference>
<dbReference type="PROSITE" id="PS50238">
    <property type="entry name" value="RHOGAP"/>
    <property type="match status" value="1"/>
</dbReference>
<dbReference type="FunFam" id="1.10.555.10:FF:000036">
    <property type="entry name" value="T-cell activation Rho GTPase-activating protein"/>
    <property type="match status" value="1"/>
</dbReference>
<feature type="compositionally biased region" description="Polar residues" evidence="6">
    <location>
        <begin position="600"/>
        <end position="620"/>
    </location>
</feature>
<feature type="compositionally biased region" description="Polar residues" evidence="6">
    <location>
        <begin position="443"/>
        <end position="452"/>
    </location>
</feature>
<dbReference type="Pfam" id="PF00620">
    <property type="entry name" value="RhoGAP"/>
    <property type="match status" value="1"/>
</dbReference>